<reference evidence="3" key="1">
    <citation type="submission" date="2016-11" db="EMBL/GenBank/DDBJ databases">
        <authorList>
            <person name="Varghese N."/>
            <person name="Submissions S."/>
        </authorList>
    </citation>
    <scope>NUCLEOTIDE SEQUENCE [LARGE SCALE GENOMIC DNA]</scope>
    <source>
        <strain evidence="3">DSM 10124</strain>
    </source>
</reference>
<dbReference type="InterPro" id="IPR012116">
    <property type="entry name" value="Gly_reductase_pC_asu"/>
</dbReference>
<dbReference type="RefSeq" id="WP_073248001.1">
    <property type="nucleotide sequence ID" value="NZ_FQVG01000010.1"/>
</dbReference>
<keyword evidence="3" id="KW-1185">Reference proteome</keyword>
<dbReference type="NCBIfam" id="NF040747">
    <property type="entry name" value="reduct_C_alpha"/>
    <property type="match status" value="1"/>
</dbReference>
<dbReference type="GO" id="GO:0016747">
    <property type="term" value="F:acyltransferase activity, transferring groups other than amino-acyl groups"/>
    <property type="evidence" value="ECO:0007669"/>
    <property type="project" value="InterPro"/>
</dbReference>
<dbReference type="Proteomes" id="UP000184423">
    <property type="component" value="Unassembled WGS sequence"/>
</dbReference>
<evidence type="ECO:0000313" key="2">
    <source>
        <dbReference type="EMBL" id="SHE63278.1"/>
    </source>
</evidence>
<dbReference type="Pfam" id="PF02504">
    <property type="entry name" value="FA_synthesis"/>
    <property type="match status" value="1"/>
</dbReference>
<organism evidence="2 3">
    <name type="scientific">Caloramator proteoclasticus DSM 10124</name>
    <dbReference type="NCBI Taxonomy" id="1121262"/>
    <lineage>
        <taxon>Bacteria</taxon>
        <taxon>Bacillati</taxon>
        <taxon>Bacillota</taxon>
        <taxon>Clostridia</taxon>
        <taxon>Eubacteriales</taxon>
        <taxon>Clostridiaceae</taxon>
        <taxon>Caloramator</taxon>
    </lineage>
</organism>
<proteinExistence type="predicted"/>
<dbReference type="EMBL" id="FQVG01000010">
    <property type="protein sequence ID" value="SHE63278.1"/>
    <property type="molecule type" value="Genomic_DNA"/>
</dbReference>
<evidence type="ECO:0000313" key="3">
    <source>
        <dbReference type="Proteomes" id="UP000184423"/>
    </source>
</evidence>
<accession>A0A1M4V312</accession>
<feature type="active site" evidence="1">
    <location>
        <position position="358"/>
    </location>
</feature>
<gene>
    <name evidence="2" type="ORF">SAMN02746091_00785</name>
</gene>
<dbReference type="GO" id="GO:0006633">
    <property type="term" value="P:fatty acid biosynthetic process"/>
    <property type="evidence" value="ECO:0007669"/>
    <property type="project" value="InterPro"/>
</dbReference>
<dbReference type="PIRSF" id="PIRSF036593">
    <property type="entry name" value="GrdD"/>
    <property type="match status" value="1"/>
</dbReference>
<dbReference type="AlphaFoldDB" id="A0A1M4V312"/>
<dbReference type="InterPro" id="IPR003664">
    <property type="entry name" value="FA_synthesis"/>
</dbReference>
<sequence>MSKNIKKMVAEVFNDIADILENGYAEEKIKIGLTTLGSELGEEEIIKAAYLAKNKYSDFEVVLIGPSEVEGFSCIKAESEDECHKIMEELIDEKVLKGCVTMHYNFPIGVSTVGRIITPAKGKEVFISTTTGTSSADRIEAMVKNAFYGIIAAKACGIKKPTVGILNVEGARQVEKILIELKNTGYDIEFCSSIRKDGGFILRGNDILAGSADVVVTDSLTGNVLMKIFSAYTTGGDYESLGYGYGPGIGEGYKRLINIISRASGAPVICEALRYCATCAKNEINKILEDEFKKLESVNLKYIFEKLKKVNGKSTEDVKCPDKKVVTSTISGIDILELENAVKMLWVKGIYAESGMGCTGPVVMVADEDLDRAMKILKECNLI</sequence>
<dbReference type="SUPFAM" id="SSF53659">
    <property type="entry name" value="Isocitrate/Isopropylmalate dehydrogenase-like"/>
    <property type="match status" value="1"/>
</dbReference>
<dbReference type="Gene3D" id="3.40.718.10">
    <property type="entry name" value="Isopropylmalate Dehydrogenase"/>
    <property type="match status" value="1"/>
</dbReference>
<evidence type="ECO:0000256" key="1">
    <source>
        <dbReference type="PIRSR" id="PIRSR036593-50"/>
    </source>
</evidence>
<name>A0A1M4V312_9CLOT</name>
<protein>
    <submittedName>
        <fullName evidence="2">Betaine reductase</fullName>
    </submittedName>
</protein>